<dbReference type="EMBL" id="JACGWJ010000020">
    <property type="protein sequence ID" value="KAL0340681.1"/>
    <property type="molecule type" value="Genomic_DNA"/>
</dbReference>
<proteinExistence type="predicted"/>
<sequence>MEWWYQSAEERMSAPTVYPPPPPPPLQRLSVVGVDDKTSCLVAKEGIPLPPDKTVCPLCLQKRTNPSVMAVSGFVFCYTCIFKYANQVRIYFGNVLTIDFNAVFAP</sequence>
<dbReference type="GO" id="GO:0006513">
    <property type="term" value="P:protein monoubiquitination"/>
    <property type="evidence" value="ECO:0007669"/>
    <property type="project" value="TreeGrafter"/>
</dbReference>
<dbReference type="InterPro" id="IPR017375">
    <property type="entry name" value="PEX12"/>
</dbReference>
<dbReference type="PANTHER" id="PTHR12888:SF0">
    <property type="entry name" value="PEROXISOME ASSEMBLY PROTEIN 12"/>
    <property type="match status" value="1"/>
</dbReference>
<dbReference type="SUPFAM" id="SSF57850">
    <property type="entry name" value="RING/U-box"/>
    <property type="match status" value="1"/>
</dbReference>
<gene>
    <name evidence="1" type="ORF">Sradi_4584900</name>
</gene>
<dbReference type="GO" id="GO:1990429">
    <property type="term" value="C:peroxisomal importomer complex"/>
    <property type="evidence" value="ECO:0007669"/>
    <property type="project" value="TreeGrafter"/>
</dbReference>
<dbReference type="AlphaFoldDB" id="A0AAW2NB49"/>
<comment type="caution">
    <text evidence="1">The sequence shown here is derived from an EMBL/GenBank/DDBJ whole genome shotgun (WGS) entry which is preliminary data.</text>
</comment>
<protein>
    <submittedName>
        <fullName evidence="1">Peroxisome biogenesis protein 12</fullName>
    </submittedName>
</protein>
<organism evidence="1">
    <name type="scientific">Sesamum radiatum</name>
    <name type="common">Black benniseed</name>
    <dbReference type="NCBI Taxonomy" id="300843"/>
    <lineage>
        <taxon>Eukaryota</taxon>
        <taxon>Viridiplantae</taxon>
        <taxon>Streptophyta</taxon>
        <taxon>Embryophyta</taxon>
        <taxon>Tracheophyta</taxon>
        <taxon>Spermatophyta</taxon>
        <taxon>Magnoliopsida</taxon>
        <taxon>eudicotyledons</taxon>
        <taxon>Gunneridae</taxon>
        <taxon>Pentapetalae</taxon>
        <taxon>asterids</taxon>
        <taxon>lamiids</taxon>
        <taxon>Lamiales</taxon>
        <taxon>Pedaliaceae</taxon>
        <taxon>Sesamum</taxon>
    </lineage>
</organism>
<evidence type="ECO:0000313" key="1">
    <source>
        <dbReference type="EMBL" id="KAL0340681.1"/>
    </source>
</evidence>
<dbReference type="GO" id="GO:0016558">
    <property type="term" value="P:protein import into peroxisome matrix"/>
    <property type="evidence" value="ECO:0007669"/>
    <property type="project" value="InterPro"/>
</dbReference>
<dbReference type="GO" id="GO:0008270">
    <property type="term" value="F:zinc ion binding"/>
    <property type="evidence" value="ECO:0007669"/>
    <property type="project" value="InterPro"/>
</dbReference>
<dbReference type="PANTHER" id="PTHR12888">
    <property type="entry name" value="PEROXISOME ASSEMBLY PROTEIN 12 PEROXIN-12"/>
    <property type="match status" value="1"/>
</dbReference>
<name>A0AAW2NB49_SESRA</name>
<dbReference type="GO" id="GO:0005778">
    <property type="term" value="C:peroxisomal membrane"/>
    <property type="evidence" value="ECO:0007669"/>
    <property type="project" value="InterPro"/>
</dbReference>
<reference evidence="1" key="1">
    <citation type="submission" date="2020-06" db="EMBL/GenBank/DDBJ databases">
        <authorList>
            <person name="Li T."/>
            <person name="Hu X."/>
            <person name="Zhang T."/>
            <person name="Song X."/>
            <person name="Zhang H."/>
            <person name="Dai N."/>
            <person name="Sheng W."/>
            <person name="Hou X."/>
            <person name="Wei L."/>
        </authorList>
    </citation>
    <scope>NUCLEOTIDE SEQUENCE</scope>
    <source>
        <strain evidence="1">G02</strain>
        <tissue evidence="1">Leaf</tissue>
    </source>
</reference>
<reference evidence="1" key="2">
    <citation type="journal article" date="2024" name="Plant">
        <title>Genomic evolution and insights into agronomic trait innovations of Sesamum species.</title>
        <authorList>
            <person name="Miao H."/>
            <person name="Wang L."/>
            <person name="Qu L."/>
            <person name="Liu H."/>
            <person name="Sun Y."/>
            <person name="Le M."/>
            <person name="Wang Q."/>
            <person name="Wei S."/>
            <person name="Zheng Y."/>
            <person name="Lin W."/>
            <person name="Duan Y."/>
            <person name="Cao H."/>
            <person name="Xiong S."/>
            <person name="Wang X."/>
            <person name="Wei L."/>
            <person name="Li C."/>
            <person name="Ma Q."/>
            <person name="Ju M."/>
            <person name="Zhao R."/>
            <person name="Li G."/>
            <person name="Mu C."/>
            <person name="Tian Q."/>
            <person name="Mei H."/>
            <person name="Zhang T."/>
            <person name="Gao T."/>
            <person name="Zhang H."/>
        </authorList>
    </citation>
    <scope>NUCLEOTIDE SEQUENCE</scope>
    <source>
        <strain evidence="1">G02</strain>
    </source>
</reference>
<accession>A0AAW2NB49</accession>
<dbReference type="GO" id="GO:0004842">
    <property type="term" value="F:ubiquitin-protein transferase activity"/>
    <property type="evidence" value="ECO:0007669"/>
    <property type="project" value="TreeGrafter"/>
</dbReference>